<proteinExistence type="predicted"/>
<dbReference type="AlphaFoldDB" id="A0A833ZLP0"/>
<sequence>MHPGPPSSTLILRLQRPTALMPTVAPAGGGWGLRTPPGSPSPVVLHDLCACPATGLECVPLGFGGQGSLEVFLLILALPGGTHAMGKVGMRGALETPLGLLARPRGRRQETKMGGEAWLTTTTDPPQGLGRPGSAATRTWREHPAHLRGLTPWTHRAVALQG</sequence>
<reference evidence="1 2" key="1">
    <citation type="journal article" date="2020" name="Nature">
        <title>Six reference-quality genomes reveal evolution of bat adaptations.</title>
        <authorList>
            <person name="Jebb D."/>
            <person name="Huang Z."/>
            <person name="Pippel M."/>
            <person name="Hughes G.M."/>
            <person name="Lavrichenko K."/>
            <person name="Devanna P."/>
            <person name="Winkler S."/>
            <person name="Jermiin L.S."/>
            <person name="Skirmuntt E.C."/>
            <person name="Katzourakis A."/>
            <person name="Burkitt-Gray L."/>
            <person name="Ray D.A."/>
            <person name="Sullivan K.A.M."/>
            <person name="Roscito J.G."/>
            <person name="Kirilenko B.M."/>
            <person name="Davalos L.M."/>
            <person name="Corthals A.P."/>
            <person name="Power M.L."/>
            <person name="Jones G."/>
            <person name="Ransome R.D."/>
            <person name="Dechmann D.K.N."/>
            <person name="Locatelli A.G."/>
            <person name="Puechmaille S.J."/>
            <person name="Fedrigo O."/>
            <person name="Jarvis E.D."/>
            <person name="Hiller M."/>
            <person name="Vernes S.C."/>
            <person name="Myers E.W."/>
            <person name="Teeling E.C."/>
        </authorList>
    </citation>
    <scope>NUCLEOTIDE SEQUENCE [LARGE SCALE GENOMIC DNA]</scope>
    <source>
        <strain evidence="1">Bat1K_MPI-CBG_1</strain>
    </source>
</reference>
<organism evidence="1 2">
    <name type="scientific">Phyllostomus discolor</name>
    <name type="common">pale spear-nosed bat</name>
    <dbReference type="NCBI Taxonomy" id="89673"/>
    <lineage>
        <taxon>Eukaryota</taxon>
        <taxon>Metazoa</taxon>
        <taxon>Chordata</taxon>
        <taxon>Craniata</taxon>
        <taxon>Vertebrata</taxon>
        <taxon>Euteleostomi</taxon>
        <taxon>Mammalia</taxon>
        <taxon>Eutheria</taxon>
        <taxon>Laurasiatheria</taxon>
        <taxon>Chiroptera</taxon>
        <taxon>Yangochiroptera</taxon>
        <taxon>Phyllostomidae</taxon>
        <taxon>Phyllostominae</taxon>
        <taxon>Phyllostomus</taxon>
    </lineage>
</organism>
<comment type="caution">
    <text evidence="1">The sequence shown here is derived from an EMBL/GenBank/DDBJ whole genome shotgun (WGS) entry which is preliminary data.</text>
</comment>
<accession>A0A833ZLP0</accession>
<dbReference type="Proteomes" id="UP000664940">
    <property type="component" value="Unassembled WGS sequence"/>
</dbReference>
<evidence type="ECO:0000313" key="2">
    <source>
        <dbReference type="Proteomes" id="UP000664940"/>
    </source>
</evidence>
<dbReference type="EMBL" id="JABVXQ010000008">
    <property type="protein sequence ID" value="KAF6094859.1"/>
    <property type="molecule type" value="Genomic_DNA"/>
</dbReference>
<gene>
    <name evidence="1" type="ORF">HJG60_011935</name>
</gene>
<evidence type="ECO:0000313" key="1">
    <source>
        <dbReference type="EMBL" id="KAF6094859.1"/>
    </source>
</evidence>
<name>A0A833ZLP0_9CHIR</name>
<protein>
    <submittedName>
        <fullName evidence="1">Uncharacterized protein</fullName>
    </submittedName>
</protein>